<evidence type="ECO:0000256" key="1">
    <source>
        <dbReference type="ARBA" id="ARBA00001913"/>
    </source>
</evidence>
<organism evidence="6 7">
    <name type="scientific">Oikopleura dioica</name>
    <name type="common">Tunicate</name>
    <dbReference type="NCBI Taxonomy" id="34765"/>
    <lineage>
        <taxon>Eukaryota</taxon>
        <taxon>Metazoa</taxon>
        <taxon>Chordata</taxon>
        <taxon>Tunicata</taxon>
        <taxon>Appendicularia</taxon>
        <taxon>Copelata</taxon>
        <taxon>Oikopleuridae</taxon>
        <taxon>Oikopleura</taxon>
    </lineage>
</organism>
<accession>A0ABN7T3Y7</accession>
<evidence type="ECO:0000256" key="2">
    <source>
        <dbReference type="ARBA" id="ARBA00008779"/>
    </source>
</evidence>
<feature type="region of interest" description="Disordered" evidence="4">
    <location>
        <begin position="425"/>
        <end position="482"/>
    </location>
</feature>
<evidence type="ECO:0000313" key="7">
    <source>
        <dbReference type="Proteomes" id="UP001158576"/>
    </source>
</evidence>
<dbReference type="SUPFAM" id="SSF53649">
    <property type="entry name" value="Alkaline phosphatase-like"/>
    <property type="match status" value="1"/>
</dbReference>
<proteinExistence type="inferred from homology"/>
<gene>
    <name evidence="6" type="ORF">OKIOD_LOCUS14316</name>
</gene>
<dbReference type="InterPro" id="IPR000917">
    <property type="entry name" value="Sulfatase_N"/>
</dbReference>
<dbReference type="PANTHER" id="PTHR43108">
    <property type="entry name" value="N-ACETYLGLUCOSAMINE-6-SULFATASE FAMILY MEMBER"/>
    <property type="match status" value="1"/>
</dbReference>
<keyword evidence="3" id="KW-0175">Coiled coil</keyword>
<evidence type="ECO:0000313" key="6">
    <source>
        <dbReference type="EMBL" id="CAG5111223.1"/>
    </source>
</evidence>
<comment type="cofactor">
    <cofactor evidence="1">
        <name>Ca(2+)</name>
        <dbReference type="ChEBI" id="CHEBI:29108"/>
    </cofactor>
</comment>
<dbReference type="Proteomes" id="UP001158576">
    <property type="component" value="Chromosome 2"/>
</dbReference>
<sequence>MYARNHNIMTNMAPVCGGEQWRKERENITFAKYLHDFDYKTAMFGKYLNEYDGSYVPTGWDTWHGLVHNSRYYNYKVRVHGWSENNTDIQDPNNSFIEKHKDLPLDYFTGRPDVIANRSSQWVQDQHRLDPDSPKLLVVNFPAPHGPADAAPRHTDEFEYHDESHLKKSGAFNNVDDNENRNWFLRDTKEKLTTEEQQFGGQLRRKRLQFLKTARSGAINFLGNAFIARRSRQKVYFTFKNLGILEKTYMIFTSDHGFHIGQFGMVKGKSTPYEFDVRVPMYVLGKDIKRTTQSNVVLNIDLAPTILGLAYLMPPKHMDGMSMAGVWRGKYEQTRDQFIIEKHASIISRGSAASAVARFDKDKQIREFCSQMDEPLGSCSAEKEYKCSQNEETGKWKVQTCKLPGFIHPGTGQCNCDEEWVNKIKPNRRPQRDTARKTDSSSKVSRSRQKRRNHKNDRRSSHPSRKSRRKMKDALVAAENDDQKGKIGSINDLKACSIQENRVSCDHVSPREWRQDLNLVKERIEMLNQEMQFYEQAKKQLLQQKKERKLSDFQKTCKKDGMSCFTVDDKYWTVEPTWKGDPQCHCSMTSVQGYSCLRKIGAETRSAIPFVEDDSSEDMAYDNFIYCEFYLHQRKSENPDDFEVFYEYYDLDEDEDQLLMLFKLFQKTGKKL</sequence>
<feature type="compositionally biased region" description="Basic and acidic residues" evidence="4">
    <location>
        <begin position="430"/>
        <end position="440"/>
    </location>
</feature>
<name>A0ABN7T3Y7_OIKDI</name>
<evidence type="ECO:0000256" key="3">
    <source>
        <dbReference type="SAM" id="Coils"/>
    </source>
</evidence>
<dbReference type="InterPro" id="IPR017850">
    <property type="entry name" value="Alkaline_phosphatase_core_sf"/>
</dbReference>
<keyword evidence="7" id="KW-1185">Reference proteome</keyword>
<feature type="compositionally biased region" description="Basic residues" evidence="4">
    <location>
        <begin position="445"/>
        <end position="471"/>
    </location>
</feature>
<feature type="coiled-coil region" evidence="3">
    <location>
        <begin position="517"/>
        <end position="544"/>
    </location>
</feature>
<comment type="similarity">
    <text evidence="2">Belongs to the sulfatase family.</text>
</comment>
<evidence type="ECO:0000256" key="4">
    <source>
        <dbReference type="SAM" id="MobiDB-lite"/>
    </source>
</evidence>
<reference evidence="6 7" key="1">
    <citation type="submission" date="2021-04" db="EMBL/GenBank/DDBJ databases">
        <authorList>
            <person name="Bliznina A."/>
        </authorList>
    </citation>
    <scope>NUCLEOTIDE SEQUENCE [LARGE SCALE GENOMIC DNA]</scope>
</reference>
<feature type="domain" description="Sulfatase N-terminal" evidence="5">
    <location>
        <begin position="3"/>
        <end position="310"/>
    </location>
</feature>
<dbReference type="PANTHER" id="PTHR43108:SF16">
    <property type="entry name" value="EXTRACELLULAR SULFATASE SULF-1 HOMOLOG"/>
    <property type="match status" value="1"/>
</dbReference>
<protein>
    <submittedName>
        <fullName evidence="6">Oidioi.mRNA.OKI2018_I69.chr2.g5551.t1.cds</fullName>
    </submittedName>
</protein>
<dbReference type="EMBL" id="OU015567">
    <property type="protein sequence ID" value="CAG5111223.1"/>
    <property type="molecule type" value="Genomic_DNA"/>
</dbReference>
<dbReference type="Pfam" id="PF00884">
    <property type="entry name" value="Sulfatase"/>
    <property type="match status" value="1"/>
</dbReference>
<evidence type="ECO:0000259" key="5">
    <source>
        <dbReference type="Pfam" id="PF00884"/>
    </source>
</evidence>
<dbReference type="Gene3D" id="3.40.720.10">
    <property type="entry name" value="Alkaline Phosphatase, subunit A"/>
    <property type="match status" value="1"/>
</dbReference>